<dbReference type="InterPro" id="IPR036259">
    <property type="entry name" value="MFS_trans_sf"/>
</dbReference>
<name>A0A6L6QG35_9BURK</name>
<dbReference type="Proteomes" id="UP000472320">
    <property type="component" value="Unassembled WGS sequence"/>
</dbReference>
<dbReference type="Gene3D" id="1.20.1250.20">
    <property type="entry name" value="MFS general substrate transporter like domains"/>
    <property type="match status" value="1"/>
</dbReference>
<keyword evidence="2 4" id="KW-1133">Transmembrane helix</keyword>
<evidence type="ECO:0000313" key="6">
    <source>
        <dbReference type="Proteomes" id="UP000472320"/>
    </source>
</evidence>
<dbReference type="AlphaFoldDB" id="A0A6L6QG35"/>
<dbReference type="SUPFAM" id="SSF103473">
    <property type="entry name" value="MFS general substrate transporter"/>
    <property type="match status" value="1"/>
</dbReference>
<sequence>MQNRKPIAILAVTQITSWGMLYYAFGVLATRIQADLALSASQTFGAFSWCVLVAGLAATPVGIAIDRHGGRWIMVLGSVAAAVGLWVMASAGSFSGYVVAWSVLGVAMSLTLYEAAFATLNRLVMSDAAKAISTVTLVGGLASTVFWPLTEALATRVGWRDTLMIYAVVQVVLCMPLHFMLGGQHHEHLGSSPHAGVTLPQAVRQPQFWLLVGAFAFNAFIFSALSVHLIRVIQTLGHGMELALLLVALIGPMQVIGRLLERTWGAGTPPAVIGAYTFAALPAALLALALFGKYAYAVGVFSILYGLSNGVLTILRGTLPAAMFGRKQYGAISGALAAPALLAKASGPLVFAMALDPSGTPPALMPLAGISVFSFGLFVLAVRCRAGWRTAEA</sequence>
<keyword evidence="6" id="KW-1185">Reference proteome</keyword>
<dbReference type="PANTHER" id="PTHR11360:SF308">
    <property type="entry name" value="BLL3089 PROTEIN"/>
    <property type="match status" value="1"/>
</dbReference>
<reference evidence="5 6" key="1">
    <citation type="submission" date="2019-11" db="EMBL/GenBank/DDBJ databases">
        <title>Type strains purchased from KCTC, JCM and DSMZ.</title>
        <authorList>
            <person name="Lu H."/>
        </authorList>
    </citation>
    <scope>NUCLEOTIDE SEQUENCE [LARGE SCALE GENOMIC DNA]</scope>
    <source>
        <strain evidence="5 6">JCM 31587</strain>
    </source>
</reference>
<evidence type="ECO:0000256" key="2">
    <source>
        <dbReference type="ARBA" id="ARBA00022989"/>
    </source>
</evidence>
<dbReference type="GO" id="GO:0022857">
    <property type="term" value="F:transmembrane transporter activity"/>
    <property type="evidence" value="ECO:0007669"/>
    <property type="project" value="InterPro"/>
</dbReference>
<feature type="transmembrane region" description="Helical" evidence="4">
    <location>
        <begin position="7"/>
        <end position="26"/>
    </location>
</feature>
<dbReference type="PANTHER" id="PTHR11360">
    <property type="entry name" value="MONOCARBOXYLATE TRANSPORTER"/>
    <property type="match status" value="1"/>
</dbReference>
<evidence type="ECO:0000256" key="3">
    <source>
        <dbReference type="ARBA" id="ARBA00023136"/>
    </source>
</evidence>
<dbReference type="InterPro" id="IPR011701">
    <property type="entry name" value="MFS"/>
</dbReference>
<accession>A0A6L6QG35</accession>
<keyword evidence="3 4" id="KW-0472">Membrane</keyword>
<proteinExistence type="predicted"/>
<protein>
    <submittedName>
        <fullName evidence="5">MFS transporter</fullName>
    </submittedName>
</protein>
<feature type="transmembrane region" description="Helical" evidence="4">
    <location>
        <begin position="363"/>
        <end position="382"/>
    </location>
</feature>
<dbReference type="RefSeq" id="WP_155453556.1">
    <property type="nucleotide sequence ID" value="NZ_WNKX01000005.1"/>
</dbReference>
<evidence type="ECO:0000256" key="4">
    <source>
        <dbReference type="SAM" id="Phobius"/>
    </source>
</evidence>
<dbReference type="Pfam" id="PF07690">
    <property type="entry name" value="MFS_1"/>
    <property type="match status" value="1"/>
</dbReference>
<dbReference type="EMBL" id="WNKX01000005">
    <property type="protein sequence ID" value="MTW10613.1"/>
    <property type="molecule type" value="Genomic_DNA"/>
</dbReference>
<comment type="caution">
    <text evidence="5">The sequence shown here is derived from an EMBL/GenBank/DDBJ whole genome shotgun (WGS) entry which is preliminary data.</text>
</comment>
<feature type="transmembrane region" description="Helical" evidence="4">
    <location>
        <begin position="98"/>
        <end position="120"/>
    </location>
</feature>
<gene>
    <name evidence="5" type="ORF">GM658_08340</name>
</gene>
<evidence type="ECO:0000256" key="1">
    <source>
        <dbReference type="ARBA" id="ARBA00022692"/>
    </source>
</evidence>
<organism evidence="5 6">
    <name type="scientific">Massilia eburnea</name>
    <dbReference type="NCBI Taxonomy" id="1776165"/>
    <lineage>
        <taxon>Bacteria</taxon>
        <taxon>Pseudomonadati</taxon>
        <taxon>Pseudomonadota</taxon>
        <taxon>Betaproteobacteria</taxon>
        <taxon>Burkholderiales</taxon>
        <taxon>Oxalobacteraceae</taxon>
        <taxon>Telluria group</taxon>
        <taxon>Massilia</taxon>
    </lineage>
</organism>
<feature type="transmembrane region" description="Helical" evidence="4">
    <location>
        <begin position="46"/>
        <end position="65"/>
    </location>
</feature>
<feature type="transmembrane region" description="Helical" evidence="4">
    <location>
        <begin position="272"/>
        <end position="291"/>
    </location>
</feature>
<dbReference type="InterPro" id="IPR050327">
    <property type="entry name" value="Proton-linked_MCT"/>
</dbReference>
<feature type="transmembrane region" description="Helical" evidence="4">
    <location>
        <begin position="242"/>
        <end position="260"/>
    </location>
</feature>
<evidence type="ECO:0000313" key="5">
    <source>
        <dbReference type="EMBL" id="MTW10613.1"/>
    </source>
</evidence>
<keyword evidence="1 4" id="KW-0812">Transmembrane</keyword>
<dbReference type="OrthoDB" id="5966585at2"/>
<feature type="transmembrane region" description="Helical" evidence="4">
    <location>
        <begin position="297"/>
        <end position="317"/>
    </location>
</feature>
<feature type="transmembrane region" description="Helical" evidence="4">
    <location>
        <begin position="162"/>
        <end position="181"/>
    </location>
</feature>
<feature type="transmembrane region" description="Helical" evidence="4">
    <location>
        <begin position="208"/>
        <end position="230"/>
    </location>
</feature>
<feature type="transmembrane region" description="Helical" evidence="4">
    <location>
        <begin position="72"/>
        <end position="92"/>
    </location>
</feature>